<sequence length="529" mass="60348">MPRTTIKVQALADFVSEMAKMSIIDASHDQRWLLHVDGSSTTQGSGAGIVITTPQGEDLKPSSITFKSSKYLEKKTPRLIPSKLASTLEDCWIRHITIHYLPEARTPLAVQPITMGEDWRTPIIKWIEEGLLPENRWEAARLKTRASRFIMQEHILYKKSYTHPLLRCLSTEEGIHILQEIHSGCSGAHTGTRILANKALRAGYFWPTMKQDAIRLWEMDIVCPFSLAAGQRNFLLVAIDYFTKWVEAEPLARITEGEVMKFIWKNIVCRFGIPREIISDNGRQFQGRRIQEWSQGLHIRQKFTTVAHPQANGQVEVTNRILVQGIKIRLERVGGNWAEELTSVLWAYRTTPRGSTGESPFSLIYGTEVIIPAEFGLPSHRVMNFSEECNENLLRENLDLIKELREKAFLRIQRYKNIMINSYNKRVKSRSFQVGDLVLRRADALRPIGKLDPIWEGPYKVTSILGKGLTSWKTQRVAPCLDPGTFTISKILCVIRSLWRIPESQGLPPLLRSSEGSTIHRDHPPTQVL</sequence>
<evidence type="ECO:0000313" key="2">
    <source>
        <dbReference type="EMBL" id="KAL0416687.1"/>
    </source>
</evidence>
<dbReference type="InterPro" id="IPR036397">
    <property type="entry name" value="RNaseH_sf"/>
</dbReference>
<reference evidence="2" key="2">
    <citation type="journal article" date="2024" name="Plant">
        <title>Genomic evolution and insights into agronomic trait innovations of Sesamum species.</title>
        <authorList>
            <person name="Miao H."/>
            <person name="Wang L."/>
            <person name="Qu L."/>
            <person name="Liu H."/>
            <person name="Sun Y."/>
            <person name="Le M."/>
            <person name="Wang Q."/>
            <person name="Wei S."/>
            <person name="Zheng Y."/>
            <person name="Lin W."/>
            <person name="Duan Y."/>
            <person name="Cao H."/>
            <person name="Xiong S."/>
            <person name="Wang X."/>
            <person name="Wei L."/>
            <person name="Li C."/>
            <person name="Ma Q."/>
            <person name="Ju M."/>
            <person name="Zhao R."/>
            <person name="Li G."/>
            <person name="Mu C."/>
            <person name="Tian Q."/>
            <person name="Mei H."/>
            <person name="Zhang T."/>
            <person name="Gao T."/>
            <person name="Zhang H."/>
        </authorList>
    </citation>
    <scope>NUCLEOTIDE SEQUENCE</scope>
    <source>
        <strain evidence="2">KEN1</strain>
    </source>
</reference>
<feature type="domain" description="Integrase catalytic" evidence="1">
    <location>
        <begin position="209"/>
        <end position="368"/>
    </location>
</feature>
<dbReference type="PROSITE" id="PS50994">
    <property type="entry name" value="INTEGRASE"/>
    <property type="match status" value="1"/>
</dbReference>
<comment type="caution">
    <text evidence="2">The sequence shown here is derived from an EMBL/GenBank/DDBJ whole genome shotgun (WGS) entry which is preliminary data.</text>
</comment>
<dbReference type="InterPro" id="IPR012337">
    <property type="entry name" value="RNaseH-like_sf"/>
</dbReference>
<dbReference type="EMBL" id="JACGWN010000012">
    <property type="protein sequence ID" value="KAL0416687.1"/>
    <property type="molecule type" value="Genomic_DNA"/>
</dbReference>
<organism evidence="2">
    <name type="scientific">Sesamum latifolium</name>
    <dbReference type="NCBI Taxonomy" id="2727402"/>
    <lineage>
        <taxon>Eukaryota</taxon>
        <taxon>Viridiplantae</taxon>
        <taxon>Streptophyta</taxon>
        <taxon>Embryophyta</taxon>
        <taxon>Tracheophyta</taxon>
        <taxon>Spermatophyta</taxon>
        <taxon>Magnoliopsida</taxon>
        <taxon>eudicotyledons</taxon>
        <taxon>Gunneridae</taxon>
        <taxon>Pentapetalae</taxon>
        <taxon>asterids</taxon>
        <taxon>lamiids</taxon>
        <taxon>Lamiales</taxon>
        <taxon>Pedaliaceae</taxon>
        <taxon>Sesamum</taxon>
    </lineage>
</organism>
<dbReference type="SUPFAM" id="SSF53098">
    <property type="entry name" value="Ribonuclease H-like"/>
    <property type="match status" value="1"/>
</dbReference>
<dbReference type="Gene3D" id="3.30.420.10">
    <property type="entry name" value="Ribonuclease H-like superfamily/Ribonuclease H"/>
    <property type="match status" value="1"/>
</dbReference>
<evidence type="ECO:0000259" key="1">
    <source>
        <dbReference type="PROSITE" id="PS50994"/>
    </source>
</evidence>
<dbReference type="InterPro" id="IPR001584">
    <property type="entry name" value="Integrase_cat-core"/>
</dbReference>
<dbReference type="Pfam" id="PF00665">
    <property type="entry name" value="rve"/>
    <property type="match status" value="1"/>
</dbReference>
<gene>
    <name evidence="2" type="ORF">Slati_3500600</name>
</gene>
<dbReference type="PANTHER" id="PTHR48475">
    <property type="entry name" value="RIBONUCLEASE H"/>
    <property type="match status" value="1"/>
</dbReference>
<dbReference type="GO" id="GO:0015074">
    <property type="term" value="P:DNA integration"/>
    <property type="evidence" value="ECO:0007669"/>
    <property type="project" value="InterPro"/>
</dbReference>
<reference evidence="2" key="1">
    <citation type="submission" date="2020-06" db="EMBL/GenBank/DDBJ databases">
        <authorList>
            <person name="Li T."/>
            <person name="Hu X."/>
            <person name="Zhang T."/>
            <person name="Song X."/>
            <person name="Zhang H."/>
            <person name="Dai N."/>
            <person name="Sheng W."/>
            <person name="Hou X."/>
            <person name="Wei L."/>
        </authorList>
    </citation>
    <scope>NUCLEOTIDE SEQUENCE</scope>
    <source>
        <strain evidence="2">KEN1</strain>
        <tissue evidence="2">Leaf</tissue>
    </source>
</reference>
<proteinExistence type="predicted"/>
<protein>
    <recommendedName>
        <fullName evidence="1">Integrase catalytic domain-containing protein</fullName>
    </recommendedName>
</protein>
<dbReference type="PANTHER" id="PTHR48475:SF2">
    <property type="entry name" value="RIBONUCLEASE H"/>
    <property type="match status" value="1"/>
</dbReference>
<dbReference type="GO" id="GO:0003676">
    <property type="term" value="F:nucleic acid binding"/>
    <property type="evidence" value="ECO:0007669"/>
    <property type="project" value="InterPro"/>
</dbReference>
<accession>A0AAW2UJZ8</accession>
<dbReference type="AlphaFoldDB" id="A0AAW2UJZ8"/>
<name>A0AAW2UJZ8_9LAMI</name>